<sequence>MTADPVVALAWGPSAVAVQAAAARAPELPWTGVLTELDSVRVAAFGRGDVAALRAADEEGSAALVADQSAVEGFRAAGMFPRGFALQVVSAIEVSRDAQSVRLRVVDSRPGYTLVDGDGVVRERRPARGNQEWLITLVPDEAGERWLFRDVVAAGPAPAASTRTPASTPSGTGEPG</sequence>
<evidence type="ECO:0000256" key="1">
    <source>
        <dbReference type="SAM" id="MobiDB-lite"/>
    </source>
</evidence>
<dbReference type="AlphaFoldDB" id="A0A6J7LKQ1"/>
<protein>
    <submittedName>
        <fullName evidence="2">Unannotated protein</fullName>
    </submittedName>
</protein>
<proteinExistence type="predicted"/>
<organism evidence="2">
    <name type="scientific">freshwater metagenome</name>
    <dbReference type="NCBI Taxonomy" id="449393"/>
    <lineage>
        <taxon>unclassified sequences</taxon>
        <taxon>metagenomes</taxon>
        <taxon>ecological metagenomes</taxon>
    </lineage>
</organism>
<feature type="region of interest" description="Disordered" evidence="1">
    <location>
        <begin position="156"/>
        <end position="176"/>
    </location>
</feature>
<name>A0A6J7LKQ1_9ZZZZ</name>
<accession>A0A6J7LKQ1</accession>
<dbReference type="EMBL" id="CAFBNF010000443">
    <property type="protein sequence ID" value="CAB4966349.1"/>
    <property type="molecule type" value="Genomic_DNA"/>
</dbReference>
<reference evidence="2" key="1">
    <citation type="submission" date="2020-05" db="EMBL/GenBank/DDBJ databases">
        <authorList>
            <person name="Chiriac C."/>
            <person name="Salcher M."/>
            <person name="Ghai R."/>
            <person name="Kavagutti S V."/>
        </authorList>
    </citation>
    <scope>NUCLEOTIDE SEQUENCE</scope>
</reference>
<evidence type="ECO:0000313" key="2">
    <source>
        <dbReference type="EMBL" id="CAB4966349.1"/>
    </source>
</evidence>
<gene>
    <name evidence="2" type="ORF">UFOPK3773_02511</name>
</gene>